<feature type="compositionally biased region" description="Polar residues" evidence="1">
    <location>
        <begin position="86"/>
        <end position="104"/>
    </location>
</feature>
<feature type="compositionally biased region" description="Polar residues" evidence="1">
    <location>
        <begin position="328"/>
        <end position="348"/>
    </location>
</feature>
<evidence type="ECO:0000313" key="2">
    <source>
        <dbReference type="EMBL" id="OBU01049.1"/>
    </source>
</evidence>
<evidence type="ECO:0008006" key="4">
    <source>
        <dbReference type="Google" id="ProtNLM"/>
    </source>
</evidence>
<feature type="compositionally biased region" description="Polar residues" evidence="1">
    <location>
        <begin position="854"/>
        <end position="871"/>
    </location>
</feature>
<reference evidence="2 3" key="1">
    <citation type="submission" date="2016-03" db="EMBL/GenBank/DDBJ databases">
        <title>Comparative genomics of Pseudogymnoascus destructans, the fungus causing white-nose syndrome of bats.</title>
        <authorList>
            <person name="Palmer J.M."/>
            <person name="Drees K.P."/>
            <person name="Foster J.T."/>
            <person name="Lindner D.L."/>
        </authorList>
    </citation>
    <scope>NUCLEOTIDE SEQUENCE [LARGE SCALE GENOMIC DNA]</scope>
    <source>
        <strain evidence="2 3">UAMH 10579</strain>
    </source>
</reference>
<feature type="region of interest" description="Disordered" evidence="1">
    <location>
        <begin position="39"/>
        <end position="482"/>
    </location>
</feature>
<feature type="compositionally biased region" description="Low complexity" evidence="1">
    <location>
        <begin position="515"/>
        <end position="529"/>
    </location>
</feature>
<dbReference type="EMBL" id="KV460207">
    <property type="protein sequence ID" value="OBU01049.1"/>
    <property type="molecule type" value="Genomic_DNA"/>
</dbReference>
<feature type="region of interest" description="Disordered" evidence="1">
    <location>
        <begin position="673"/>
        <end position="797"/>
    </location>
</feature>
<gene>
    <name evidence="2" type="ORF">VE01_00979</name>
</gene>
<accession>A0A2P2SW92</accession>
<protein>
    <recommendedName>
        <fullName evidence="4">LPXTG-motif cell wall anchor domain protein</fullName>
    </recommendedName>
</protein>
<dbReference type="GeneID" id="28834365"/>
<evidence type="ECO:0000313" key="3">
    <source>
        <dbReference type="Proteomes" id="UP000091956"/>
    </source>
</evidence>
<feature type="compositionally biased region" description="Basic and acidic residues" evidence="1">
    <location>
        <begin position="825"/>
        <end position="836"/>
    </location>
</feature>
<dbReference type="RefSeq" id="XP_018134781.1">
    <property type="nucleotide sequence ID" value="XM_018270507.2"/>
</dbReference>
<dbReference type="AlphaFoldDB" id="A0A2P2SW92"/>
<feature type="region of interest" description="Disordered" evidence="1">
    <location>
        <begin position="809"/>
        <end position="891"/>
    </location>
</feature>
<proteinExistence type="predicted"/>
<feature type="compositionally biased region" description="Low complexity" evidence="1">
    <location>
        <begin position="460"/>
        <end position="478"/>
    </location>
</feature>
<feature type="region of interest" description="Disordered" evidence="1">
    <location>
        <begin position="1"/>
        <end position="22"/>
    </location>
</feature>
<feature type="compositionally biased region" description="Polar residues" evidence="1">
    <location>
        <begin position="39"/>
        <end position="78"/>
    </location>
</feature>
<dbReference type="OrthoDB" id="5369729at2759"/>
<feature type="compositionally biased region" description="Polar residues" evidence="1">
    <location>
        <begin position="147"/>
        <end position="170"/>
    </location>
</feature>
<feature type="compositionally biased region" description="Low complexity" evidence="1">
    <location>
        <begin position="695"/>
        <end position="707"/>
    </location>
</feature>
<dbReference type="STRING" id="342668.A0A2P2SW92"/>
<feature type="compositionally biased region" description="Basic and acidic residues" evidence="1">
    <location>
        <begin position="247"/>
        <end position="264"/>
    </location>
</feature>
<keyword evidence="3" id="KW-1185">Reference proteome</keyword>
<feature type="compositionally biased region" description="Basic and acidic residues" evidence="1">
    <location>
        <begin position="1"/>
        <end position="10"/>
    </location>
</feature>
<dbReference type="Proteomes" id="UP000091956">
    <property type="component" value="Unassembled WGS sequence"/>
</dbReference>
<name>A0A2P2SW92_9PEZI</name>
<feature type="compositionally biased region" description="Polar residues" evidence="1">
    <location>
        <begin position="427"/>
        <end position="445"/>
    </location>
</feature>
<feature type="compositionally biased region" description="Polar residues" evidence="1">
    <location>
        <begin position="723"/>
        <end position="734"/>
    </location>
</feature>
<feature type="region of interest" description="Disordered" evidence="1">
    <location>
        <begin position="496"/>
        <end position="536"/>
    </location>
</feature>
<organism evidence="2 3">
    <name type="scientific">Pseudogymnoascus verrucosus</name>
    <dbReference type="NCBI Taxonomy" id="342668"/>
    <lineage>
        <taxon>Eukaryota</taxon>
        <taxon>Fungi</taxon>
        <taxon>Dikarya</taxon>
        <taxon>Ascomycota</taxon>
        <taxon>Pezizomycotina</taxon>
        <taxon>Leotiomycetes</taxon>
        <taxon>Thelebolales</taxon>
        <taxon>Thelebolaceae</taxon>
        <taxon>Pseudogymnoascus</taxon>
    </lineage>
</organism>
<reference evidence="3" key="2">
    <citation type="journal article" date="2018" name="Nat. Commun.">
        <title>Extreme sensitivity to ultraviolet light in the fungal pathogen causing white-nose syndrome of bats.</title>
        <authorList>
            <person name="Palmer J.M."/>
            <person name="Drees K.P."/>
            <person name="Foster J.T."/>
            <person name="Lindner D.L."/>
        </authorList>
    </citation>
    <scope>NUCLEOTIDE SEQUENCE [LARGE SCALE GENOMIC DNA]</scope>
    <source>
        <strain evidence="3">UAMH 10579</strain>
    </source>
</reference>
<evidence type="ECO:0000256" key="1">
    <source>
        <dbReference type="SAM" id="MobiDB-lite"/>
    </source>
</evidence>
<feature type="compositionally biased region" description="Polar residues" evidence="1">
    <location>
        <begin position="306"/>
        <end position="319"/>
    </location>
</feature>
<sequence>MDCDEPHYPDKSSNLHAHRLDHTPSKLPAFRFADLQRSHTLPDSSLTAPATTPRSHINRSVSDTAVQRITTKSQTTSPREQERALANSTEPRTTSYPPNSSSKVQEPRRGRRPPASRSSNGIETHTGPPPALSTQHSFPPESPVRPPNTSTTQWALAQQKLTLGNLQSTLPAAGPEPTKDSRTPQRKKTVSLPTTETRPRIPPIRSFRSSATRTSLGMDSRPYYQYDGADDREDRDQTLRALEGYEDNSRRDTFSREQEYRDQTRNNGGTEDLFLDLALDDLSHGYPQDQPTTTTNRRTSRIALPNNRSSLPPLTNSYPNPMPRRGSDLQSVSTSYSSRGNEGTPPSQRTDRQGYNAYSHGRAASSPASPLDLNKSRYPPSATRTTPVTPRVFNTREPTYDAQSSASGRRPSIPESTGGSQVRGHTYRQSNLSSFSTPRIYNSSPLVGRMAEPEITPEPATVTGSTDDGTASTTAPSTVWDELDDLKSRIRKLELTGKPPATSGAAVSRATGERPPTATTTATTISTSPKRGRGASTSIVDNSGDAAHAGEAHPLLHAALAKSKTVLTPDLYKALENAASDALGVASMVGSVGQPISSGHSVIGPNGGSIADRQLRRKAESMCRSLTELCIALSDTTSQLGAATPVRPMSRGKELQAQVEEMEPSPRQIIASNDALARAKQSPSRALSRMEARRSSLLATSALPSPRFTIPDNAIPSPRFTPAETTTPTQSSSLAGRRTSIMLRRQRAGTEERETDDGGGDVKPRAPSRATTEIGFARNSPREYTSQQPLPERAPSTISNLPARRQYFSNLSPSSTIPTLSSARRYLDRSTPERDTSSVAGRLAEERGQRLPVSVTQSMDAGINRTRSMVNPSGRVRARSSVAGGAVAQTP</sequence>
<feature type="compositionally biased region" description="Low complexity" evidence="1">
    <location>
        <begin position="809"/>
        <end position="822"/>
    </location>
</feature>